<feature type="transmembrane region" description="Helical" evidence="1">
    <location>
        <begin position="16"/>
        <end position="41"/>
    </location>
</feature>
<dbReference type="OrthoDB" id="284070at2"/>
<accession>A0A225E4H7</accession>
<keyword evidence="3" id="KW-1185">Reference proteome</keyword>
<dbReference type="EMBL" id="NIDE01000002">
    <property type="protein sequence ID" value="OWK44976.1"/>
    <property type="molecule type" value="Genomic_DNA"/>
</dbReference>
<dbReference type="RefSeq" id="WP_088252763.1">
    <property type="nucleotide sequence ID" value="NZ_NIDE01000002.1"/>
</dbReference>
<proteinExistence type="predicted"/>
<organism evidence="2 3">
    <name type="scientific">Fimbriiglobus ruber</name>
    <dbReference type="NCBI Taxonomy" id="1908690"/>
    <lineage>
        <taxon>Bacteria</taxon>
        <taxon>Pseudomonadati</taxon>
        <taxon>Planctomycetota</taxon>
        <taxon>Planctomycetia</taxon>
        <taxon>Gemmatales</taxon>
        <taxon>Gemmataceae</taxon>
        <taxon>Fimbriiglobus</taxon>
    </lineage>
</organism>
<gene>
    <name evidence="2" type="ORF">FRUB_01307</name>
</gene>
<dbReference type="AlphaFoldDB" id="A0A225E4H7"/>
<evidence type="ECO:0000313" key="3">
    <source>
        <dbReference type="Proteomes" id="UP000214646"/>
    </source>
</evidence>
<keyword evidence="1" id="KW-0812">Transmembrane</keyword>
<reference evidence="3" key="1">
    <citation type="submission" date="2017-06" db="EMBL/GenBank/DDBJ databases">
        <title>Genome analysis of Fimbriiglobus ruber SP5, the first member of the order Planctomycetales with confirmed chitinolytic capability.</title>
        <authorList>
            <person name="Ravin N.V."/>
            <person name="Rakitin A.L."/>
            <person name="Ivanova A.A."/>
            <person name="Beletsky A.V."/>
            <person name="Kulichevskaya I.S."/>
            <person name="Mardanov A.V."/>
            <person name="Dedysh S.N."/>
        </authorList>
    </citation>
    <scope>NUCLEOTIDE SEQUENCE [LARGE SCALE GENOMIC DNA]</scope>
    <source>
        <strain evidence="3">SP5</strain>
    </source>
</reference>
<evidence type="ECO:0000313" key="2">
    <source>
        <dbReference type="EMBL" id="OWK44976.1"/>
    </source>
</evidence>
<evidence type="ECO:0000256" key="1">
    <source>
        <dbReference type="SAM" id="Phobius"/>
    </source>
</evidence>
<protein>
    <submittedName>
        <fullName evidence="2">Uncharacterized protein</fullName>
    </submittedName>
</protein>
<keyword evidence="1" id="KW-1133">Transmembrane helix</keyword>
<sequence>MSTLTLLRRLWDDDRGAIVTTEIILIMGILVFGLIPGLIAVRNSGNATLATLGNILLNIIPSFTFSGFSIAAAGGGTTSVIVQVGGVSYSGNSVSLTSYEVAPTQLNTHNIGVSPTP</sequence>
<keyword evidence="1" id="KW-0472">Membrane</keyword>
<name>A0A225E4H7_9BACT</name>
<dbReference type="Proteomes" id="UP000214646">
    <property type="component" value="Unassembled WGS sequence"/>
</dbReference>
<comment type="caution">
    <text evidence="2">The sequence shown here is derived from an EMBL/GenBank/DDBJ whole genome shotgun (WGS) entry which is preliminary data.</text>
</comment>